<organism evidence="2 3">
    <name type="scientific">Syntrophotalea carbinolica (strain DSM 2380 / NBRC 103641 / GraBd1)</name>
    <name type="common">Pelobacter carbinolicus</name>
    <dbReference type="NCBI Taxonomy" id="338963"/>
    <lineage>
        <taxon>Bacteria</taxon>
        <taxon>Pseudomonadati</taxon>
        <taxon>Thermodesulfobacteriota</taxon>
        <taxon>Desulfuromonadia</taxon>
        <taxon>Desulfuromonadales</taxon>
        <taxon>Syntrophotaleaceae</taxon>
        <taxon>Syntrophotalea</taxon>
    </lineage>
</organism>
<keyword evidence="3" id="KW-1185">Reference proteome</keyword>
<reference evidence="3" key="1">
    <citation type="submission" date="2005-10" db="EMBL/GenBank/DDBJ databases">
        <title>Complete sequence of Pelobacter carbinolicus DSM 2380.</title>
        <authorList>
            <person name="Copeland A."/>
            <person name="Lucas S."/>
            <person name="Lapidus A."/>
            <person name="Barry K."/>
            <person name="Detter J.C."/>
            <person name="Glavina T."/>
            <person name="Hammon N."/>
            <person name="Israni S."/>
            <person name="Pitluck S."/>
            <person name="Chertkov O."/>
            <person name="Schmutz J."/>
            <person name="Larimer F."/>
            <person name="Land M."/>
            <person name="Kyrpides N."/>
            <person name="Ivanova N."/>
            <person name="Richardson P."/>
        </authorList>
    </citation>
    <scope>NUCLEOTIDE SEQUENCE [LARGE SCALE GENOMIC DNA]</scope>
    <source>
        <strain evidence="3">DSM 2380 / NBRC 103641 / GraBd1</strain>
    </source>
</reference>
<keyword evidence="1" id="KW-0812">Transmembrane</keyword>
<accession>Q3A888</accession>
<dbReference type="eggNOG" id="ENOG5030IU1">
    <property type="taxonomic scope" value="Bacteria"/>
</dbReference>
<feature type="transmembrane region" description="Helical" evidence="1">
    <location>
        <begin position="12"/>
        <end position="32"/>
    </location>
</feature>
<protein>
    <submittedName>
        <fullName evidence="2">Uncharacterized protein</fullName>
    </submittedName>
</protein>
<sequence length="191" mass="20407">MTNAFAGLNGFEIFFLLCAIIGSFFLVVRMVMQFVGADIDADTDFDVDIDADHVDSDVGFKLLSLQSLTAFLMMFGLVGLALYRQNGVCFGGSIVGACLAGLISVWVIGRLFAWFDRLQSSGTLQTSMAIGCKGSVYLTIPAGGTGRVTIDFHNHLREFDAVADDDGEISTGTPVEVVQVNAHVLVVKPIG</sequence>
<dbReference type="Gene3D" id="2.40.50.140">
    <property type="entry name" value="Nucleic acid-binding proteins"/>
    <property type="match status" value="1"/>
</dbReference>
<dbReference type="OrthoDB" id="5517185at2"/>
<keyword evidence="1" id="KW-0472">Membrane</keyword>
<dbReference type="InterPro" id="IPR012340">
    <property type="entry name" value="NA-bd_OB-fold"/>
</dbReference>
<keyword evidence="1" id="KW-1133">Transmembrane helix</keyword>
<proteinExistence type="predicted"/>
<dbReference type="AlphaFoldDB" id="Q3A888"/>
<evidence type="ECO:0000313" key="2">
    <source>
        <dbReference type="EMBL" id="ABA87404.1"/>
    </source>
</evidence>
<dbReference type="KEGG" id="pca:Pcar_0143"/>
<evidence type="ECO:0000256" key="1">
    <source>
        <dbReference type="SAM" id="Phobius"/>
    </source>
</evidence>
<name>Q3A888_SYNC1</name>
<dbReference type="Proteomes" id="UP000002534">
    <property type="component" value="Chromosome"/>
</dbReference>
<feature type="transmembrane region" description="Helical" evidence="1">
    <location>
        <begin position="63"/>
        <end position="83"/>
    </location>
</feature>
<dbReference type="HOGENOM" id="CLU_102174_0_0_7"/>
<dbReference type="RefSeq" id="WP_011339795.1">
    <property type="nucleotide sequence ID" value="NC_007498.2"/>
</dbReference>
<evidence type="ECO:0000313" key="3">
    <source>
        <dbReference type="Proteomes" id="UP000002534"/>
    </source>
</evidence>
<dbReference type="EMBL" id="CP000142">
    <property type="protein sequence ID" value="ABA87404.1"/>
    <property type="molecule type" value="Genomic_DNA"/>
</dbReference>
<reference evidence="2 3" key="2">
    <citation type="journal article" date="2012" name="BMC Genomics">
        <title>The genome of Pelobacter carbinolicus reveals surprising metabolic capabilities and physiological features.</title>
        <authorList>
            <person name="Aklujkar M."/>
            <person name="Haveman S.A."/>
            <person name="Didonato R.Jr."/>
            <person name="Chertkov O."/>
            <person name="Han C.S."/>
            <person name="Land M.L."/>
            <person name="Brown P."/>
            <person name="Lovley D.R."/>
        </authorList>
    </citation>
    <scope>NUCLEOTIDE SEQUENCE [LARGE SCALE GENOMIC DNA]</scope>
    <source>
        <strain evidence="3">DSM 2380 / NBRC 103641 / GraBd1</strain>
    </source>
</reference>
<gene>
    <name evidence="2" type="ordered locus">Pcar_0143</name>
</gene>
<feature type="transmembrane region" description="Helical" evidence="1">
    <location>
        <begin position="90"/>
        <end position="115"/>
    </location>
</feature>